<protein>
    <recommendedName>
        <fullName evidence="3">CRISPR-associated protein</fullName>
    </recommendedName>
</protein>
<proteinExistence type="predicted"/>
<reference evidence="1 2" key="1">
    <citation type="submission" date="2019-08" db="EMBL/GenBank/DDBJ databases">
        <title>Calorimonas adulescens gen. nov., sp. nov., an anaerobic thermophilic bacterium from Sakhalin hot spring.</title>
        <authorList>
            <person name="Khomyakova M.A."/>
            <person name="Merkel A.Y."/>
            <person name="Novikov A."/>
            <person name="Bonch-Osmolovskaya E.A."/>
            <person name="Slobodkin A.I."/>
        </authorList>
    </citation>
    <scope>NUCLEOTIDE SEQUENCE [LARGE SCALE GENOMIC DNA]</scope>
    <source>
        <strain evidence="1 2">A05MB</strain>
    </source>
</reference>
<dbReference type="Proteomes" id="UP000322976">
    <property type="component" value="Unassembled WGS sequence"/>
</dbReference>
<evidence type="ECO:0008006" key="3">
    <source>
        <dbReference type="Google" id="ProtNLM"/>
    </source>
</evidence>
<sequence length="282" mass="32647">MSKWYKLVFKQLGPFHIGKYNYGVVSETELFIPGYTMWGALVNDYGLKNGGTEKVFNDVKKKFEMITCFYPYFDESKGLFPKFEHGKLYYGEYTEEELRRKLTDTFVSTAIVSITKSAKDESLHETEIMLPKSKDNNKQVFWTGLIKLEDENIPQNYLLKGLEIVIGGDGRYGFGRLELDDVREIKKEYLAKWQIDENGCLMENSNKIYNSIRNYIEVGGVDLLKGKYRTIAELDFNKIMSNKNDDQDNGQEFTLCFVPGSNVKVNKSDKYSLNKGLFKEIE</sequence>
<keyword evidence="2" id="KW-1185">Reference proteome</keyword>
<dbReference type="AlphaFoldDB" id="A0A5D8QB42"/>
<gene>
    <name evidence="1" type="ORF">FWJ32_08875</name>
</gene>
<dbReference type="EMBL" id="VTPS01000012">
    <property type="protein sequence ID" value="TZE81617.1"/>
    <property type="molecule type" value="Genomic_DNA"/>
</dbReference>
<evidence type="ECO:0000313" key="2">
    <source>
        <dbReference type="Proteomes" id="UP000322976"/>
    </source>
</evidence>
<accession>A0A5D8QB42</accession>
<evidence type="ECO:0000313" key="1">
    <source>
        <dbReference type="EMBL" id="TZE81617.1"/>
    </source>
</evidence>
<comment type="caution">
    <text evidence="1">The sequence shown here is derived from an EMBL/GenBank/DDBJ whole genome shotgun (WGS) entry which is preliminary data.</text>
</comment>
<dbReference type="RefSeq" id="WP_149545595.1">
    <property type="nucleotide sequence ID" value="NZ_VTPS01000012.1"/>
</dbReference>
<organism evidence="1 2">
    <name type="scientific">Calorimonas adulescens</name>
    <dbReference type="NCBI Taxonomy" id="2606906"/>
    <lineage>
        <taxon>Bacteria</taxon>
        <taxon>Bacillati</taxon>
        <taxon>Bacillota</taxon>
        <taxon>Clostridia</taxon>
        <taxon>Thermoanaerobacterales</taxon>
        <taxon>Thermoanaerobacteraceae</taxon>
        <taxon>Calorimonas</taxon>
    </lineage>
</organism>
<name>A0A5D8QB42_9THEO</name>